<evidence type="ECO:0000313" key="1">
    <source>
        <dbReference type="EMBL" id="BBY06743.1"/>
    </source>
</evidence>
<dbReference type="Proteomes" id="UP000466894">
    <property type="component" value="Chromosome"/>
</dbReference>
<evidence type="ECO:0008006" key="3">
    <source>
        <dbReference type="Google" id="ProtNLM"/>
    </source>
</evidence>
<name>A0A7I7PDP9_9MYCO</name>
<organism evidence="1 2">
    <name type="scientific">Mycobacterium noviomagense</name>
    <dbReference type="NCBI Taxonomy" id="459858"/>
    <lineage>
        <taxon>Bacteria</taxon>
        <taxon>Bacillati</taxon>
        <taxon>Actinomycetota</taxon>
        <taxon>Actinomycetes</taxon>
        <taxon>Mycobacteriales</taxon>
        <taxon>Mycobacteriaceae</taxon>
        <taxon>Mycobacterium</taxon>
    </lineage>
</organism>
<dbReference type="OrthoDB" id="4732482at2"/>
<dbReference type="EMBL" id="AP022583">
    <property type="protein sequence ID" value="BBY06743.1"/>
    <property type="molecule type" value="Genomic_DNA"/>
</dbReference>
<accession>A0A7I7PDP9</accession>
<gene>
    <name evidence="1" type="ORF">MNVI_20610</name>
</gene>
<sequence length="155" mass="16485">MKRILLVTALAVIGGIAIGAWFRPTPGNKPPPAPAAPTFTSQEVSEAKANVCAAYQKVHHANELGRSLYLGDDQVAKQTVAVGGWLALDSGSRYLTTALVDEPATPPDLAQAVRKLANVYQLLAVDYMADVSHPEIDSARQTEKTVSASIERMCA</sequence>
<dbReference type="RefSeq" id="WP_139798055.1">
    <property type="nucleotide sequence ID" value="NZ_AP022583.1"/>
</dbReference>
<dbReference type="KEGG" id="mnv:MNVI_20610"/>
<protein>
    <recommendedName>
        <fullName evidence="3">Alanine and proline rich membrane protein</fullName>
    </recommendedName>
</protein>
<evidence type="ECO:0000313" key="2">
    <source>
        <dbReference type="Proteomes" id="UP000466894"/>
    </source>
</evidence>
<reference evidence="1 2" key="1">
    <citation type="journal article" date="2019" name="Emerg. Microbes Infect.">
        <title>Comprehensive subspecies identification of 175 nontuberculous mycobacteria species based on 7547 genomic profiles.</title>
        <authorList>
            <person name="Matsumoto Y."/>
            <person name="Kinjo T."/>
            <person name="Motooka D."/>
            <person name="Nabeya D."/>
            <person name="Jung N."/>
            <person name="Uechi K."/>
            <person name="Horii T."/>
            <person name="Iida T."/>
            <person name="Fujita J."/>
            <person name="Nakamura S."/>
        </authorList>
    </citation>
    <scope>NUCLEOTIDE SEQUENCE [LARGE SCALE GENOMIC DNA]</scope>
    <source>
        <strain evidence="1 2">JCM 16367</strain>
    </source>
</reference>
<proteinExistence type="predicted"/>
<dbReference type="AlphaFoldDB" id="A0A7I7PDP9"/>